<dbReference type="PROSITE" id="PS50878">
    <property type="entry name" value="RT_POL"/>
    <property type="match status" value="1"/>
</dbReference>
<dbReference type="InterPro" id="IPR036875">
    <property type="entry name" value="Znf_CCHC_sf"/>
</dbReference>
<dbReference type="InterPro" id="IPR043502">
    <property type="entry name" value="DNA/RNA_pol_sf"/>
</dbReference>
<dbReference type="Gene3D" id="4.10.60.10">
    <property type="entry name" value="Zinc finger, CCHC-type"/>
    <property type="match status" value="1"/>
</dbReference>
<keyword evidence="6" id="KW-1185">Reference proteome</keyword>
<name>A0ABD3GE66_9MARC</name>
<dbReference type="Pfam" id="PF00078">
    <property type="entry name" value="RVT_1"/>
    <property type="match status" value="1"/>
</dbReference>
<evidence type="ECO:0000256" key="2">
    <source>
        <dbReference type="SAM" id="MobiDB-lite"/>
    </source>
</evidence>
<dbReference type="SUPFAM" id="SSF57756">
    <property type="entry name" value="Retrovirus zinc finger-like domains"/>
    <property type="match status" value="1"/>
</dbReference>
<feature type="region of interest" description="Disordered" evidence="2">
    <location>
        <begin position="448"/>
        <end position="479"/>
    </location>
</feature>
<dbReference type="PROSITE" id="PS50158">
    <property type="entry name" value="ZF_CCHC"/>
    <property type="match status" value="1"/>
</dbReference>
<feature type="compositionally biased region" description="Basic and acidic residues" evidence="2">
    <location>
        <begin position="449"/>
        <end position="460"/>
    </location>
</feature>
<dbReference type="InterPro" id="IPR001878">
    <property type="entry name" value="Znf_CCHC"/>
</dbReference>
<dbReference type="InterPro" id="IPR005135">
    <property type="entry name" value="Endo/exonuclease/phosphatase"/>
</dbReference>
<dbReference type="EMBL" id="JBJQOH010000008">
    <property type="protein sequence ID" value="KAL3676059.1"/>
    <property type="molecule type" value="Genomic_DNA"/>
</dbReference>
<evidence type="ECO:0000313" key="5">
    <source>
        <dbReference type="EMBL" id="KAL3676059.1"/>
    </source>
</evidence>
<proteinExistence type="predicted"/>
<dbReference type="InterPro" id="IPR036691">
    <property type="entry name" value="Endo/exonu/phosph_ase_sf"/>
</dbReference>
<dbReference type="SMART" id="SM00343">
    <property type="entry name" value="ZnF_C2HC"/>
    <property type="match status" value="1"/>
</dbReference>
<dbReference type="InterPro" id="IPR026960">
    <property type="entry name" value="RVT-Znf"/>
</dbReference>
<sequence length="2101" mass="239562">MPGPNSNMGGPGERAKGKVTEQVSVDPDLDLDEHFPTLAESSRAGGKKNNEEGNGATTVENAWRRDGRNLFGGNRTRQPQAQISPYLDNVDPKWGCNTSDEELWQMFRDTGRVDDDAEIFNAKILDWTAEDTMLLKVRKDQLLESGIILHIPDRFPLRDEIESWAEADLRRKFNIRLVQLKLVGKQKWLMVVENRDQRNRLLQNSPLDWGREQVEVLPWTPDFNPSQELSKRIATWVEIPLADAWLEPLGDKFLRAIGKPTFKTLNRGTCKYPNIRGCVMVTQDATLPEKLALKLPDGGFILQEVKYQGAPNTCFRCKANGHEARNCPNGGRNSGAENRGEKHVQAAKPDAVTEINQQEFQQAASKARKIRAEQPTQLGIRGDSNKQPSASGMVPGPKNFQQKSRLSELAANPFHLLAGAFEDDSLENPEATDDMLVEEGDGKQVNVEETTRANTDRVENSTEPGTCRQTEPEEMQPEKQSDVQAEAVAGSENVFPNVECIQTRLLRFYNENLRRHKEEEEERRLKAEREEHSDFLRGSIELISKTGRDWSDVTEDSDCEDVQQNLAKAGDSPTSKCAEDSTEETEKTGTVNIERDPSDETAVENQSGEAGNDGSVPSDYGSDGGGKEGDNPMMEHLATASELAETEQGAKESGEEPVIFRAQKTLGSSLTVADSQGRPGTWKRVDSSRQNRAPTVITTEDDQATAAGGLCEELQYQENTVQGQAGHDLPSGSEGMEKKPPDNHENTVQGQAGHDFPSGSEGMEKTPLDNHGGVSQSKGLKIRPAEFSDSTPDKGNSNKKRVTQDPTLYQRQLLFSQEIGSSWLARSLEPEGIQPGEQDLDHEENKEMLSGEVALIRTLSRVMTHSSAIVDYKGNGDGDAVLLCHNSLRIVERGVSGKGFAAWAKIQTSVGIVGVLSLHAPNDSRSRKEVWLWMRELISEGQWIILGDFNMVEDQQDSIGPSPVLRGDELQSWNLCSGRADLVDARLCATRALGPHFTRQAWYGNRFDQSRLDRFYLSRGGEWIYHVRTVEHQGARTLSDHVPIKLELMLKAVEAANRSRKSYFKMEFKVLMRPEVLERAKRIWSEHPSWAKDKRKRWALALGRIRKLLMDVREEDKRSCEDRKTMEDRVEAARLRIQHDHSASAREEFEEVVTALRRREQEEAEICRRRCKITWLKEGEAPSRYFFARLRAKHSHEEMSALEVAPGQIVEEPEGVLEEVHKFYKDLYNAEEESDEMLEKRRMVVGRIEKRLTAEQNTTLEAIPSVELINRIVKEMPKEKSPGIDGVMVEILRIGWQFMEEDCVQMVRSFWDKKKLIGKDGRGVIKLIPKNERKHLLQNWRPITLLTMTYKIVAKIIAIRLKDMLPGIIDTQQTGFVAGRNIIDNILSLRLGQEWAQITNQDVIFVKLDFMKAYDRVAHRFLWDTLAAMGMGAETVDRIKGLVVGGSSEVHVNGSFTEEFQIERGVRQGCPLAPLLFAMTTQPLMSALRAEERRGNIRGLNIGDGQTLLHQLFADDTGICITAEERQFETLKEVIKEFEMASGARLNLQKSIVMQLKPRQPPPWMEQSGCEIAVPGRNFRYLGVATSSPIDERAITEEIVQKMMKKLKHWSNRLLSWPAKTILLKHVLAATPLYQLLSVGLCRDGLEELEKLCRNFLWGWNEEGNPKHALIAWERLAQEKKRGGIGWTSFKVMADALNVRLMGRILEGGDAEWIHLARSFILRTLRRGSYQRECHQWSLQECLLLLPFTRVDGSPTLTRLLGSWFRARKKLQWNSVGGELDERMSILQVKAVYQIAERRGVGSLQLGRELGVLRRNRITTLAEAFQASRNGGWQQYLRQHGSYPEEETLLKLHNLEEWCMKQLVVRKDIMDLHGWSWEAQSGEFRWIRTTREWRTSFTKGKDFCEKLEEKWSRASQKLRWKERWKLLWSAPIAYRRKVWLWKILQRGFFTNHRAAEMGLQNGECSKCLDIPETLEHIMWMCSKTEERRRQLVALTVPERSATSLLEWIDVSLMRAQSSPASLIICILYCWTAWRERNEWQFCHKHVNRPVHSLLREVGLEVRAMENESKSEKRTRALELAKREVLNWQSRWENLRRENRIS</sequence>
<feature type="compositionally biased region" description="Basic and acidic residues" evidence="2">
    <location>
        <begin position="735"/>
        <end position="745"/>
    </location>
</feature>
<accession>A0ABD3GE66</accession>
<protein>
    <recommendedName>
        <fullName evidence="7">Reverse transcriptase domain-containing protein</fullName>
    </recommendedName>
</protein>
<dbReference type="CDD" id="cd01650">
    <property type="entry name" value="RT_nLTR_like"/>
    <property type="match status" value="1"/>
</dbReference>
<dbReference type="GO" id="GO:0008270">
    <property type="term" value="F:zinc ion binding"/>
    <property type="evidence" value="ECO:0007669"/>
    <property type="project" value="UniProtKB-KW"/>
</dbReference>
<dbReference type="SUPFAM" id="SSF56219">
    <property type="entry name" value="DNase I-like"/>
    <property type="match status" value="1"/>
</dbReference>
<gene>
    <name evidence="5" type="ORF">R1sor_026007</name>
</gene>
<feature type="region of interest" description="Disordered" evidence="2">
    <location>
        <begin position="321"/>
        <end position="399"/>
    </location>
</feature>
<reference evidence="5 6" key="1">
    <citation type="submission" date="2024-09" db="EMBL/GenBank/DDBJ databases">
        <title>Chromosome-scale assembly of Riccia sorocarpa.</title>
        <authorList>
            <person name="Paukszto L."/>
        </authorList>
    </citation>
    <scope>NUCLEOTIDE SEQUENCE [LARGE SCALE GENOMIC DNA]</scope>
    <source>
        <strain evidence="5">LP-2024</strain>
        <tissue evidence="5">Aerial parts of the thallus</tissue>
    </source>
</reference>
<feature type="region of interest" description="Disordered" evidence="2">
    <location>
        <begin position="565"/>
        <end position="637"/>
    </location>
</feature>
<keyword evidence="1" id="KW-0479">Metal-binding</keyword>
<feature type="region of interest" description="Disordered" evidence="2">
    <location>
        <begin position="1"/>
        <end position="60"/>
    </location>
</feature>
<comment type="caution">
    <text evidence="5">The sequence shown here is derived from an EMBL/GenBank/DDBJ whole genome shotgun (WGS) entry which is preliminary data.</text>
</comment>
<dbReference type="InterPro" id="IPR000477">
    <property type="entry name" value="RT_dom"/>
</dbReference>
<dbReference type="SUPFAM" id="SSF56672">
    <property type="entry name" value="DNA/RNA polymerases"/>
    <property type="match status" value="1"/>
</dbReference>
<dbReference type="PANTHER" id="PTHR31635">
    <property type="entry name" value="REVERSE TRANSCRIPTASE DOMAIN-CONTAINING PROTEIN-RELATED"/>
    <property type="match status" value="1"/>
</dbReference>
<evidence type="ECO:0000259" key="3">
    <source>
        <dbReference type="PROSITE" id="PS50158"/>
    </source>
</evidence>
<dbReference type="PANTHER" id="PTHR31635:SF196">
    <property type="entry name" value="REVERSE TRANSCRIPTASE DOMAIN-CONTAINING PROTEIN-RELATED"/>
    <property type="match status" value="1"/>
</dbReference>
<keyword evidence="1" id="KW-0863">Zinc-finger</keyword>
<dbReference type="Pfam" id="PF03372">
    <property type="entry name" value="Exo_endo_phos"/>
    <property type="match status" value="1"/>
</dbReference>
<organism evidence="5 6">
    <name type="scientific">Riccia sorocarpa</name>
    <dbReference type="NCBI Taxonomy" id="122646"/>
    <lineage>
        <taxon>Eukaryota</taxon>
        <taxon>Viridiplantae</taxon>
        <taxon>Streptophyta</taxon>
        <taxon>Embryophyta</taxon>
        <taxon>Marchantiophyta</taxon>
        <taxon>Marchantiopsida</taxon>
        <taxon>Marchantiidae</taxon>
        <taxon>Marchantiales</taxon>
        <taxon>Ricciaceae</taxon>
        <taxon>Riccia</taxon>
    </lineage>
</organism>
<evidence type="ECO:0000313" key="6">
    <source>
        <dbReference type="Proteomes" id="UP001633002"/>
    </source>
</evidence>
<feature type="region of interest" description="Disordered" evidence="2">
    <location>
        <begin position="666"/>
        <end position="805"/>
    </location>
</feature>
<dbReference type="Gene3D" id="3.60.10.10">
    <property type="entry name" value="Endonuclease/exonuclease/phosphatase"/>
    <property type="match status" value="1"/>
</dbReference>
<evidence type="ECO:0000259" key="4">
    <source>
        <dbReference type="PROSITE" id="PS50878"/>
    </source>
</evidence>
<evidence type="ECO:0008006" key="7">
    <source>
        <dbReference type="Google" id="ProtNLM"/>
    </source>
</evidence>
<feature type="domain" description="Reverse transcriptase" evidence="4">
    <location>
        <begin position="1309"/>
        <end position="1586"/>
    </location>
</feature>
<feature type="compositionally biased region" description="Polar residues" evidence="2">
    <location>
        <begin position="354"/>
        <end position="364"/>
    </location>
</feature>
<keyword evidence="1" id="KW-0862">Zinc</keyword>
<evidence type="ECO:0000256" key="1">
    <source>
        <dbReference type="PROSITE-ProRule" id="PRU00047"/>
    </source>
</evidence>
<dbReference type="Proteomes" id="UP001633002">
    <property type="component" value="Unassembled WGS sequence"/>
</dbReference>
<dbReference type="Pfam" id="PF13966">
    <property type="entry name" value="zf-RVT"/>
    <property type="match status" value="1"/>
</dbReference>
<feature type="domain" description="CCHC-type" evidence="3">
    <location>
        <begin position="314"/>
        <end position="329"/>
    </location>
</feature>